<dbReference type="CTD" id="6890"/>
<evidence type="ECO:0000256" key="13">
    <source>
        <dbReference type="SAM" id="Phobius"/>
    </source>
</evidence>
<dbReference type="AlphaFoldDB" id="A0A1S3WGY3"/>
<keyword evidence="8 13" id="KW-1133">Transmembrane helix</keyword>
<organism evidence="16 17">
    <name type="scientific">Erinaceus europaeus</name>
    <name type="common">Western European hedgehog</name>
    <dbReference type="NCBI Taxonomy" id="9365"/>
    <lineage>
        <taxon>Eukaryota</taxon>
        <taxon>Metazoa</taxon>
        <taxon>Chordata</taxon>
        <taxon>Craniata</taxon>
        <taxon>Vertebrata</taxon>
        <taxon>Euteleostomi</taxon>
        <taxon>Mammalia</taxon>
        <taxon>Eutheria</taxon>
        <taxon>Laurasiatheria</taxon>
        <taxon>Eulipotyphla</taxon>
        <taxon>Erinaceidae</taxon>
        <taxon>Erinaceinae</taxon>
        <taxon>Erinaceus</taxon>
    </lineage>
</organism>
<evidence type="ECO:0000256" key="7">
    <source>
        <dbReference type="ARBA" id="ARBA00022856"/>
    </source>
</evidence>
<feature type="domain" description="ABC transmembrane type-1" evidence="15">
    <location>
        <begin position="194"/>
        <end position="475"/>
    </location>
</feature>
<keyword evidence="7" id="KW-0653">Protein transport</keyword>
<dbReference type="GO" id="GO:0042287">
    <property type="term" value="F:MHC protein binding"/>
    <property type="evidence" value="ECO:0007669"/>
    <property type="project" value="UniProtKB-ARBA"/>
</dbReference>
<evidence type="ECO:0000256" key="6">
    <source>
        <dbReference type="ARBA" id="ARBA00022840"/>
    </source>
</evidence>
<reference evidence="17" key="1">
    <citation type="submission" date="2025-08" db="UniProtKB">
        <authorList>
            <consortium name="RefSeq"/>
        </authorList>
    </citation>
    <scope>IDENTIFICATION</scope>
</reference>
<dbReference type="STRING" id="9365.ENSEEUP00000004778"/>
<dbReference type="SUPFAM" id="SSF52540">
    <property type="entry name" value="P-loop containing nucleoside triphosphate hydrolases"/>
    <property type="match status" value="1"/>
</dbReference>
<dbReference type="OrthoDB" id="6500128at2759"/>
<feature type="transmembrane region" description="Helical" evidence="13">
    <location>
        <begin position="149"/>
        <end position="171"/>
    </location>
</feature>
<dbReference type="InterPro" id="IPR003593">
    <property type="entry name" value="AAA+_ATPase"/>
</dbReference>
<evidence type="ECO:0000256" key="5">
    <source>
        <dbReference type="ARBA" id="ARBA00022741"/>
    </source>
</evidence>
<dbReference type="Pfam" id="PF00664">
    <property type="entry name" value="ABC_membrane"/>
    <property type="match status" value="1"/>
</dbReference>
<feature type="compositionally biased region" description="Low complexity" evidence="12">
    <location>
        <begin position="1"/>
        <end position="13"/>
    </location>
</feature>
<keyword evidence="3" id="KW-0813">Transport</keyword>
<accession>A0A1S3WGY3</accession>
<keyword evidence="6" id="KW-0067">ATP-binding</keyword>
<evidence type="ECO:0000256" key="1">
    <source>
        <dbReference type="ARBA" id="ARBA00004141"/>
    </source>
</evidence>
<feature type="transmembrane region" description="Helical" evidence="13">
    <location>
        <begin position="233"/>
        <end position="254"/>
    </location>
</feature>
<dbReference type="PANTHER" id="PTHR43394:SF13">
    <property type="entry name" value="ANTIGEN PEPTIDE TRANSPORTER 1"/>
    <property type="match status" value="1"/>
</dbReference>
<dbReference type="PRINTS" id="PR01896">
    <property type="entry name" value="TAP1PROTEIN"/>
</dbReference>
<dbReference type="PROSITE" id="PS50893">
    <property type="entry name" value="ABC_TRANSPORTER_2"/>
    <property type="match status" value="1"/>
</dbReference>
<dbReference type="NCBIfam" id="TIGR00958">
    <property type="entry name" value="3a01208"/>
    <property type="match status" value="1"/>
</dbReference>
<evidence type="ECO:0000256" key="12">
    <source>
        <dbReference type="SAM" id="MobiDB-lite"/>
    </source>
</evidence>
<dbReference type="InterPro" id="IPR011527">
    <property type="entry name" value="ABC1_TM_dom"/>
</dbReference>
<keyword evidence="4 13" id="KW-0812">Transmembrane</keyword>
<dbReference type="PIRSF" id="PIRSF002773">
    <property type="entry name" value="ABC_prm/ATPase_B"/>
    <property type="match status" value="1"/>
</dbReference>
<proteinExistence type="inferred from homology"/>
<dbReference type="Gene3D" id="1.20.1560.10">
    <property type="entry name" value="ABC transporter type 1, transmembrane domain"/>
    <property type="match status" value="1"/>
</dbReference>
<evidence type="ECO:0000256" key="11">
    <source>
        <dbReference type="ARBA" id="ARBA00048240"/>
    </source>
</evidence>
<comment type="subcellular location">
    <subcellularLocation>
        <location evidence="1">Membrane</location>
        <topology evidence="1">Multi-pass membrane protein</topology>
    </subcellularLocation>
</comment>
<keyword evidence="9 13" id="KW-0472">Membrane</keyword>
<dbReference type="InterPro" id="IPR027417">
    <property type="entry name" value="P-loop_NTPase"/>
</dbReference>
<comment type="catalytic activity">
    <reaction evidence="11">
        <text>a peptide antigen(in) + ATP + H2O = a peptide antigen(out) + ADP + phosphate + H(+)</text>
        <dbReference type="Rhea" id="RHEA:65972"/>
        <dbReference type="Rhea" id="RHEA-COMP:16941"/>
        <dbReference type="ChEBI" id="CHEBI:15377"/>
        <dbReference type="ChEBI" id="CHEBI:15378"/>
        <dbReference type="ChEBI" id="CHEBI:30616"/>
        <dbReference type="ChEBI" id="CHEBI:43474"/>
        <dbReference type="ChEBI" id="CHEBI:166823"/>
        <dbReference type="ChEBI" id="CHEBI:456216"/>
        <dbReference type="EC" id="7.4.2.14"/>
    </reaction>
    <physiologicalReaction direction="left-to-right" evidence="11">
        <dbReference type="Rhea" id="RHEA:65973"/>
    </physiologicalReaction>
</comment>
<dbReference type="InterPro" id="IPR013305">
    <property type="entry name" value="ABC_Tap-like"/>
</dbReference>
<evidence type="ECO:0000256" key="4">
    <source>
        <dbReference type="ARBA" id="ARBA00022692"/>
    </source>
</evidence>
<sequence>MAGSGCPAPAGGARLSPSRARPAWSGAPPPLLLLLLLLADWLLLRPALPRVSALLVPGARPLLRVWAAGLGRWAALWLGARAVLWEAGGSQRPDGAARGWLAALQPLAAALGLAQPALALLRALGSWGAAQDSAGSRLLHWGSRPDAFALSYAVALPAAALWHKLGSLGVPRSSGVAIRRLLGCLGSEIRRFPLVLFLLVLSCLGETAIPFFTGRLTDWILEDAPGTAFTWNITLMSVLTIASAVLEFVGDGIYNSTMGRVHSHLQGEVFRAVLRQETEFFQQNQAGAITSRVTEDTSTVSESLSEKLSLLLWYLVRGLCFLGLMLWGSLSLTIVTLVALPALFVLPKKLGKFHQSLAVEVQKSLAEASQVAIEALSAMPTVRSFANEEGEAQKFRQKLQQMKTLSRNEALAYAVNQWTTTMSGMLLKVGILYTGGKLVTSGAVSSGNLVSFVLYQIQFTTAVEVLLSTYFNVQKAVGSSEEIFEYLYRTPRCPASGVLTPLNLEGHVQFQDVSFAYPNRPDIPVLQGLTFTLRPGEVTALVGPNGSGKSTVAALLQNLYQPTSGKLLLDGEPLPQYEHRYLHTQVAAVGQEPQLFGRSLQENIAYGLTQEPTMEEITAAAMESGAHSFISKLPQGYNTEVGEAGSQLSGGQRQAVALARALIRKPRVLILDDATSALDANSQLQVEQLLYESPERCSRSVLLITQRLSSVEQADHILFLEGGTICEEGTHQQLMENEGRYWAMVQAPSGSDTPE</sequence>
<keyword evidence="5" id="KW-0547">Nucleotide-binding</keyword>
<evidence type="ECO:0000256" key="8">
    <source>
        <dbReference type="ARBA" id="ARBA00022989"/>
    </source>
</evidence>
<evidence type="ECO:0000313" key="17">
    <source>
        <dbReference type="RefSeq" id="XP_016045595.2"/>
    </source>
</evidence>
<feature type="transmembrane region" description="Helical" evidence="13">
    <location>
        <begin position="192"/>
        <end position="213"/>
    </location>
</feature>
<evidence type="ECO:0000256" key="10">
    <source>
        <dbReference type="ARBA" id="ARBA00034522"/>
    </source>
</evidence>
<dbReference type="GO" id="GO:0016887">
    <property type="term" value="F:ATP hydrolysis activity"/>
    <property type="evidence" value="ECO:0007669"/>
    <property type="project" value="InterPro"/>
</dbReference>
<feature type="region of interest" description="Disordered" evidence="12">
    <location>
        <begin position="1"/>
        <end position="21"/>
    </location>
</feature>
<dbReference type="GO" id="GO:0002250">
    <property type="term" value="P:adaptive immune response"/>
    <property type="evidence" value="ECO:0007669"/>
    <property type="project" value="UniProtKB-KW"/>
</dbReference>
<evidence type="ECO:0000313" key="16">
    <source>
        <dbReference type="Proteomes" id="UP001652624"/>
    </source>
</evidence>
<dbReference type="InterPro" id="IPR003439">
    <property type="entry name" value="ABC_transporter-like_ATP-bd"/>
</dbReference>
<protein>
    <recommendedName>
        <fullName evidence="10">ABC-type antigen peptide transporter</fullName>
        <ecNumber evidence="10">7.4.2.14</ecNumber>
    </recommendedName>
</protein>
<evidence type="ECO:0000256" key="9">
    <source>
        <dbReference type="ARBA" id="ARBA00023136"/>
    </source>
</evidence>
<dbReference type="SUPFAM" id="SSF90123">
    <property type="entry name" value="ABC transporter transmembrane region"/>
    <property type="match status" value="1"/>
</dbReference>
<keyword evidence="16" id="KW-1185">Reference proteome</keyword>
<evidence type="ECO:0000256" key="3">
    <source>
        <dbReference type="ARBA" id="ARBA00022448"/>
    </source>
</evidence>
<dbReference type="InParanoid" id="A0A1S3WGY3"/>
<dbReference type="RefSeq" id="XP_016045595.2">
    <property type="nucleotide sequence ID" value="XM_016190109.2"/>
</dbReference>
<dbReference type="GO" id="GO:0005789">
    <property type="term" value="C:endoplasmic reticulum membrane"/>
    <property type="evidence" value="ECO:0007669"/>
    <property type="project" value="UniProtKB-SubCell"/>
</dbReference>
<dbReference type="GO" id="GO:0015421">
    <property type="term" value="F:ABC-type oligopeptide transporter activity"/>
    <property type="evidence" value="ECO:0007669"/>
    <property type="project" value="TreeGrafter"/>
</dbReference>
<evidence type="ECO:0000256" key="2">
    <source>
        <dbReference type="ARBA" id="ARBA00006493"/>
    </source>
</evidence>
<dbReference type="InterPro" id="IPR036640">
    <property type="entry name" value="ABC1_TM_sf"/>
</dbReference>
<dbReference type="GO" id="GO:0015031">
    <property type="term" value="P:protein transport"/>
    <property type="evidence" value="ECO:0007669"/>
    <property type="project" value="UniProtKB-KW"/>
</dbReference>
<evidence type="ECO:0000259" key="15">
    <source>
        <dbReference type="PROSITE" id="PS50929"/>
    </source>
</evidence>
<feature type="domain" description="ABC transporter" evidence="14">
    <location>
        <begin position="508"/>
        <end position="747"/>
    </location>
</feature>
<dbReference type="Proteomes" id="UP001652624">
    <property type="component" value="Chromosome 4"/>
</dbReference>
<dbReference type="InterPro" id="IPR017871">
    <property type="entry name" value="ABC_transporter-like_CS"/>
</dbReference>
<gene>
    <name evidence="17" type="primary">TAP1</name>
</gene>
<dbReference type="GO" id="GO:0046872">
    <property type="term" value="F:metal ion binding"/>
    <property type="evidence" value="ECO:0007669"/>
    <property type="project" value="UniProtKB-KW"/>
</dbReference>
<dbReference type="Pfam" id="PF00005">
    <property type="entry name" value="ABC_tran"/>
    <property type="match status" value="1"/>
</dbReference>
<comment type="similarity">
    <text evidence="2">Belongs to the ABC transporter superfamily. ABCB family. MHC peptide exporter (TC 3.A.1.209) subfamily.</text>
</comment>
<dbReference type="GO" id="GO:0005524">
    <property type="term" value="F:ATP binding"/>
    <property type="evidence" value="ECO:0007669"/>
    <property type="project" value="UniProtKB-KW"/>
</dbReference>
<dbReference type="PROSITE" id="PS50929">
    <property type="entry name" value="ABC_TM1F"/>
    <property type="match status" value="1"/>
</dbReference>
<dbReference type="GO" id="GO:0015433">
    <property type="term" value="F:ABC-type peptide antigen transporter activity"/>
    <property type="evidence" value="ECO:0007669"/>
    <property type="project" value="UniProtKB-EC"/>
</dbReference>
<dbReference type="CDD" id="cd03248">
    <property type="entry name" value="ABCC_TAP"/>
    <property type="match status" value="1"/>
</dbReference>
<evidence type="ECO:0000259" key="14">
    <source>
        <dbReference type="PROSITE" id="PS50893"/>
    </source>
</evidence>
<dbReference type="InterPro" id="IPR039421">
    <property type="entry name" value="Type_1_exporter"/>
</dbReference>
<dbReference type="Gene3D" id="3.40.50.300">
    <property type="entry name" value="P-loop containing nucleotide triphosphate hydrolases"/>
    <property type="match status" value="1"/>
</dbReference>
<dbReference type="PROSITE" id="PS00211">
    <property type="entry name" value="ABC_TRANSPORTER_1"/>
    <property type="match status" value="1"/>
</dbReference>
<dbReference type="GeneID" id="103117421"/>
<dbReference type="EC" id="7.4.2.14" evidence="10"/>
<dbReference type="eggNOG" id="KOG0058">
    <property type="taxonomic scope" value="Eukaryota"/>
</dbReference>
<name>A0A1S3WGY3_ERIEU</name>
<dbReference type="SMART" id="SM00382">
    <property type="entry name" value="AAA"/>
    <property type="match status" value="1"/>
</dbReference>
<keyword evidence="7" id="KW-0571">Peptide transport</keyword>
<feature type="transmembrane region" description="Helical" evidence="13">
    <location>
        <begin position="311"/>
        <end position="344"/>
    </location>
</feature>
<dbReference type="PANTHER" id="PTHR43394">
    <property type="entry name" value="ATP-DEPENDENT PERMEASE MDL1, MITOCHONDRIAL"/>
    <property type="match status" value="1"/>
</dbReference>